<evidence type="ECO:0000313" key="3">
    <source>
        <dbReference type="EMBL" id="MBW48966.1"/>
    </source>
</evidence>
<feature type="signal peptide" evidence="2">
    <location>
        <begin position="1"/>
        <end position="21"/>
    </location>
</feature>
<feature type="compositionally biased region" description="Basic and acidic residues" evidence="1">
    <location>
        <begin position="37"/>
        <end position="51"/>
    </location>
</feature>
<reference evidence="3" key="1">
    <citation type="submission" date="2018-01" db="EMBL/GenBank/DDBJ databases">
        <title>An insight into the sialome of Amazonian anophelines.</title>
        <authorList>
            <person name="Ribeiro J.M."/>
            <person name="Scarpassa V."/>
            <person name="Calvo E."/>
        </authorList>
    </citation>
    <scope>NUCLEOTIDE SEQUENCE</scope>
    <source>
        <tissue evidence="3">Salivary glands</tissue>
    </source>
</reference>
<dbReference type="AlphaFoldDB" id="A0A2M4B7F8"/>
<evidence type="ECO:0000256" key="2">
    <source>
        <dbReference type="SAM" id="SignalP"/>
    </source>
</evidence>
<accession>A0A2M4B7F8</accession>
<sequence length="69" mass="7117">MVVMFANASLACIMLPLPTDAMVIAEHHPGGVPGEGEEARGPIEKGNDNDGDRTAAVMVVVASVVSGWK</sequence>
<dbReference type="EMBL" id="GGFK01015645">
    <property type="protein sequence ID" value="MBW48966.1"/>
    <property type="molecule type" value="Transcribed_RNA"/>
</dbReference>
<evidence type="ECO:0000256" key="1">
    <source>
        <dbReference type="SAM" id="MobiDB-lite"/>
    </source>
</evidence>
<proteinExistence type="predicted"/>
<feature type="region of interest" description="Disordered" evidence="1">
    <location>
        <begin position="26"/>
        <end position="51"/>
    </location>
</feature>
<name>A0A2M4B7F8_9DIPT</name>
<organism evidence="3">
    <name type="scientific">Anopheles triannulatus</name>
    <dbReference type="NCBI Taxonomy" id="58253"/>
    <lineage>
        <taxon>Eukaryota</taxon>
        <taxon>Metazoa</taxon>
        <taxon>Ecdysozoa</taxon>
        <taxon>Arthropoda</taxon>
        <taxon>Hexapoda</taxon>
        <taxon>Insecta</taxon>
        <taxon>Pterygota</taxon>
        <taxon>Neoptera</taxon>
        <taxon>Endopterygota</taxon>
        <taxon>Diptera</taxon>
        <taxon>Nematocera</taxon>
        <taxon>Culicoidea</taxon>
        <taxon>Culicidae</taxon>
        <taxon>Anophelinae</taxon>
        <taxon>Anopheles</taxon>
    </lineage>
</organism>
<keyword evidence="2" id="KW-0732">Signal</keyword>
<protein>
    <submittedName>
        <fullName evidence="3">Putative secreted protein</fullName>
    </submittedName>
</protein>
<feature type="chain" id="PRO_5014954143" evidence="2">
    <location>
        <begin position="22"/>
        <end position="69"/>
    </location>
</feature>